<name>A0A8H7UDX8_9FUNG</name>
<proteinExistence type="inferred from homology"/>
<dbReference type="InterPro" id="IPR051248">
    <property type="entry name" value="UPF0507/Ank_repeat_27"/>
</dbReference>
<evidence type="ECO:0000313" key="6">
    <source>
        <dbReference type="Proteomes" id="UP000612746"/>
    </source>
</evidence>
<dbReference type="OrthoDB" id="7464126at2759"/>
<dbReference type="GO" id="GO:0005769">
    <property type="term" value="C:early endosome"/>
    <property type="evidence" value="ECO:0007669"/>
    <property type="project" value="TreeGrafter"/>
</dbReference>
<dbReference type="GO" id="GO:0005085">
    <property type="term" value="F:guanyl-nucleotide exchange factor activity"/>
    <property type="evidence" value="ECO:0007669"/>
    <property type="project" value="TreeGrafter"/>
</dbReference>
<dbReference type="InterPro" id="IPR036770">
    <property type="entry name" value="Ankyrin_rpt-contain_sf"/>
</dbReference>
<dbReference type="EMBL" id="JAEPRA010000010">
    <property type="protein sequence ID" value="KAG2179420.1"/>
    <property type="molecule type" value="Genomic_DNA"/>
</dbReference>
<feature type="compositionally biased region" description="Low complexity" evidence="3">
    <location>
        <begin position="558"/>
        <end position="571"/>
    </location>
</feature>
<dbReference type="Pfam" id="PF00023">
    <property type="entry name" value="Ank"/>
    <property type="match status" value="2"/>
</dbReference>
<dbReference type="GO" id="GO:0005886">
    <property type="term" value="C:plasma membrane"/>
    <property type="evidence" value="ECO:0007669"/>
    <property type="project" value="TreeGrafter"/>
</dbReference>
<dbReference type="GO" id="GO:0045022">
    <property type="term" value="P:early endosome to late endosome transport"/>
    <property type="evidence" value="ECO:0007669"/>
    <property type="project" value="TreeGrafter"/>
</dbReference>
<organism evidence="5 6">
    <name type="scientific">Umbelopsis vinacea</name>
    <dbReference type="NCBI Taxonomy" id="44442"/>
    <lineage>
        <taxon>Eukaryota</taxon>
        <taxon>Fungi</taxon>
        <taxon>Fungi incertae sedis</taxon>
        <taxon>Mucoromycota</taxon>
        <taxon>Mucoromycotina</taxon>
        <taxon>Umbelopsidomycetes</taxon>
        <taxon>Umbelopsidales</taxon>
        <taxon>Umbelopsidaceae</taxon>
        <taxon>Umbelopsis</taxon>
    </lineage>
</organism>
<dbReference type="CDD" id="cd06093">
    <property type="entry name" value="PX_domain"/>
    <property type="match status" value="1"/>
</dbReference>
<dbReference type="PANTHER" id="PTHR24170">
    <property type="entry name" value="ANKYRIN REPEAT DOMAIN-CONTAINING PROTEIN 27"/>
    <property type="match status" value="1"/>
</dbReference>
<dbReference type="InterPro" id="IPR037191">
    <property type="entry name" value="VPS9_dom_sf"/>
</dbReference>
<comment type="similarity">
    <text evidence="1">Belongs to the UPF0507 family.</text>
</comment>
<gene>
    <name evidence="5" type="ORF">INT44_006266</name>
</gene>
<evidence type="ECO:0000256" key="3">
    <source>
        <dbReference type="SAM" id="MobiDB-lite"/>
    </source>
</evidence>
<dbReference type="Pfam" id="PF02204">
    <property type="entry name" value="VPS9"/>
    <property type="match status" value="1"/>
</dbReference>
<dbReference type="InterPro" id="IPR036871">
    <property type="entry name" value="PX_dom_sf"/>
</dbReference>
<dbReference type="GO" id="GO:0030133">
    <property type="term" value="C:transport vesicle"/>
    <property type="evidence" value="ECO:0007669"/>
    <property type="project" value="TreeGrafter"/>
</dbReference>
<dbReference type="PROSITE" id="PS50297">
    <property type="entry name" value="ANK_REP_REGION"/>
    <property type="match status" value="2"/>
</dbReference>
<feature type="region of interest" description="Disordered" evidence="3">
    <location>
        <begin position="505"/>
        <end position="526"/>
    </location>
</feature>
<evidence type="ECO:0000259" key="4">
    <source>
        <dbReference type="PROSITE" id="PS51205"/>
    </source>
</evidence>
<dbReference type="SMART" id="SM00248">
    <property type="entry name" value="ANK"/>
    <property type="match status" value="7"/>
</dbReference>
<dbReference type="Proteomes" id="UP000612746">
    <property type="component" value="Unassembled WGS sequence"/>
</dbReference>
<sequence length="1310" mass="148164">MAYSNPLLKALLYEETPEAAELLAHGDAFIVIVPPLETKDGLMVDSDFLGMWCMKDASHIIHVPIDTSSMSSLRSHHTSLPIPTASTSMLSRITSPRLERIGSLNFGNSSMTEGRDPRRRVLSYDDANRNRSTLSISSLEKQGITYTTLNHKTITISDTTLKAQRGFQYVKRTIKWNRLYFTKNGKHLLLLYIEKALMVPNSEMNRLYSRTPISNPQSFRDILEAFPAISSPISLQLEQSIQAFCDRAIESQNLSSLHDDMKALLRREYQLLESVDRLVIQHVMQTCRLTSEALDQIYESYIMERTYDIVFFKITNFQQSLDSSLSNALHRMSNLDLTQVGLPNISGMAKRLSSGLEVFREIGTFRTPKEKLDCLLATISKLTSSSVSKDSESITSAKSHEDAPFLNSDVLIPLLIITIIQSRVSNLVANLTYMKEYAFEHNVTTGEYGYALSTLEGVIQYLVESEHNLSDISLRNEQFWAHLRDGDLGYVQDIFDDENGEKLAHSTQSLQPIRQESDTDDAPPESISFWASELEPSAGTEIADMLDEKEMASRPTRPRTGSIRSISSGPRSLSVLHTRDPHGNNNLLLACFSDNAKLVEYLLERQGGCGPRDLNNDRRTPLMVAAMHGKVNVVKALLRDKYIQGTMEREDVDGNTALLLCCAYADNEHYVSVVEELINTGGARLRVSNHQGNSPLHVAAMGTNEGHKEVLRLLSKMMSKDLLDGQNAEGSTFFHLCDSPDLCLALIQERGANADIADKFGRTPFMAWASKCNRDMVQFFLEQNIGRLDQADVHGQSALHLACNSDALTALPLSNDGNTKQVLDVLRMLLERSSVEQLNCRDNDGNTALHIAAMRSGGCPLVELLLEKNASLDIYNKLGQRPVYVAKDSETINLLDDITLFRKPVGKDFDRQCTITRAEVQEAKIMYIIKCGTFDCIQLQHGDRQSIVTVRRSLEDFRFIRQQISFELPETFMPTLSDILNPEAFDLKPPPLKFLETATQTLNRFLKSLFQNNTLKIHELIWEFVMVPDLQVRRERERHSIYGAAFHSMKLRLILLLLSAPKRDIIRRRSSAKRDLLLDSIADEYSSNLENLESENHFFVFTKNTMQPLKDAFYRVSWYLDAELAHVGQEIARKQAFQFSSKWPCVAFLTGSSSPDGQYETDTMKTSEFLQIIQGAAALAEGVLLGVQRPLNLIETIQESIDEMEKQKASLQRAVSWNDVFSTSDQRKKIMDTKDQMLELQFKITKLACQVNYSHQRVSDEMAQLQARHDYQLETAIKNYVRHKIASERSKLEKMQLLYEGVKRSSDQLA</sequence>
<dbReference type="PANTHER" id="PTHR24170:SF1">
    <property type="entry name" value="DOMAIN PROTEIN, PUTATIVE (AFU_ORTHOLOGUE AFUA_1G09870)-RELATED"/>
    <property type="match status" value="1"/>
</dbReference>
<evidence type="ECO:0000313" key="5">
    <source>
        <dbReference type="EMBL" id="KAG2179420.1"/>
    </source>
</evidence>
<keyword evidence="6" id="KW-1185">Reference proteome</keyword>
<reference evidence="5" key="1">
    <citation type="submission" date="2020-12" db="EMBL/GenBank/DDBJ databases">
        <title>Metabolic potential, ecology and presence of endohyphal bacteria is reflected in genomic diversity of Mucoromycotina.</title>
        <authorList>
            <person name="Muszewska A."/>
            <person name="Okrasinska A."/>
            <person name="Steczkiewicz K."/>
            <person name="Drgas O."/>
            <person name="Orlowska M."/>
            <person name="Perlinska-Lenart U."/>
            <person name="Aleksandrzak-Piekarczyk T."/>
            <person name="Szatraj K."/>
            <person name="Zielenkiewicz U."/>
            <person name="Pilsyk S."/>
            <person name="Malc E."/>
            <person name="Mieczkowski P."/>
            <person name="Kruszewska J.S."/>
            <person name="Biernat P."/>
            <person name="Pawlowska J."/>
        </authorList>
    </citation>
    <scope>NUCLEOTIDE SEQUENCE</scope>
    <source>
        <strain evidence="5">WA0000051536</strain>
    </source>
</reference>
<dbReference type="InterPro" id="IPR003123">
    <property type="entry name" value="VPS9"/>
</dbReference>
<dbReference type="Gene3D" id="1.20.1050.80">
    <property type="entry name" value="VPS9 domain"/>
    <property type="match status" value="1"/>
</dbReference>
<feature type="repeat" description="ANK" evidence="2">
    <location>
        <begin position="617"/>
        <end position="639"/>
    </location>
</feature>
<keyword evidence="2" id="KW-0040">ANK repeat</keyword>
<feature type="domain" description="VPS9" evidence="4">
    <location>
        <begin position="319"/>
        <end position="471"/>
    </location>
</feature>
<accession>A0A8H7UDX8</accession>
<dbReference type="GO" id="GO:0005770">
    <property type="term" value="C:late endosome"/>
    <property type="evidence" value="ECO:0007669"/>
    <property type="project" value="TreeGrafter"/>
</dbReference>
<evidence type="ECO:0000256" key="2">
    <source>
        <dbReference type="PROSITE-ProRule" id="PRU00023"/>
    </source>
</evidence>
<dbReference type="PROSITE" id="PS51205">
    <property type="entry name" value="VPS9"/>
    <property type="match status" value="1"/>
</dbReference>
<protein>
    <recommendedName>
        <fullName evidence="4">VPS9 domain-containing protein</fullName>
    </recommendedName>
</protein>
<dbReference type="PROSITE" id="PS50088">
    <property type="entry name" value="ANK_REPEAT"/>
    <property type="match status" value="2"/>
</dbReference>
<dbReference type="SUPFAM" id="SSF109993">
    <property type="entry name" value="VPS9 domain"/>
    <property type="match status" value="1"/>
</dbReference>
<feature type="repeat" description="ANK" evidence="2">
    <location>
        <begin position="844"/>
        <end position="877"/>
    </location>
</feature>
<dbReference type="SUPFAM" id="SSF64268">
    <property type="entry name" value="PX domain"/>
    <property type="match status" value="1"/>
</dbReference>
<dbReference type="Gene3D" id="1.25.40.20">
    <property type="entry name" value="Ankyrin repeat-containing domain"/>
    <property type="match status" value="3"/>
</dbReference>
<evidence type="ECO:0000256" key="1">
    <source>
        <dbReference type="ARBA" id="ARBA00007428"/>
    </source>
</evidence>
<comment type="caution">
    <text evidence="5">The sequence shown here is derived from an EMBL/GenBank/DDBJ whole genome shotgun (WGS) entry which is preliminary data.</text>
</comment>
<dbReference type="SUPFAM" id="SSF48403">
    <property type="entry name" value="Ankyrin repeat"/>
    <property type="match status" value="2"/>
</dbReference>
<dbReference type="InterPro" id="IPR002110">
    <property type="entry name" value="Ankyrin_rpt"/>
</dbReference>
<dbReference type="GO" id="GO:0035091">
    <property type="term" value="F:phosphatidylinositol binding"/>
    <property type="evidence" value="ECO:0007669"/>
    <property type="project" value="InterPro"/>
</dbReference>
<feature type="region of interest" description="Disordered" evidence="3">
    <location>
        <begin position="550"/>
        <end position="571"/>
    </location>
</feature>
<dbReference type="Pfam" id="PF12796">
    <property type="entry name" value="Ank_2"/>
    <property type="match status" value="2"/>
</dbReference>
<dbReference type="GO" id="GO:0000149">
    <property type="term" value="F:SNARE binding"/>
    <property type="evidence" value="ECO:0007669"/>
    <property type="project" value="TreeGrafter"/>
</dbReference>
<dbReference type="Gene3D" id="3.30.1520.10">
    <property type="entry name" value="Phox-like domain"/>
    <property type="match status" value="1"/>
</dbReference>
<feature type="compositionally biased region" description="Polar residues" evidence="3">
    <location>
        <begin position="505"/>
        <end position="514"/>
    </location>
</feature>
<dbReference type="GO" id="GO:0097422">
    <property type="term" value="C:tubular endosome"/>
    <property type="evidence" value="ECO:0007669"/>
    <property type="project" value="TreeGrafter"/>
</dbReference>